<dbReference type="EMBL" id="JAXCEH010000017">
    <property type="protein sequence ID" value="MFA1556763.1"/>
    <property type="molecule type" value="Genomic_DNA"/>
</dbReference>
<protein>
    <submittedName>
        <fullName evidence="3">Uncharacterized protein</fullName>
    </submittedName>
</protein>
<organism evidence="3 4">
    <name type="scientific">Actinomadura chokoriensis</name>
    <dbReference type="NCBI Taxonomy" id="454156"/>
    <lineage>
        <taxon>Bacteria</taxon>
        <taxon>Bacillati</taxon>
        <taxon>Actinomycetota</taxon>
        <taxon>Actinomycetes</taxon>
        <taxon>Streptosporangiales</taxon>
        <taxon>Thermomonosporaceae</taxon>
        <taxon>Actinomadura</taxon>
    </lineage>
</organism>
<keyword evidence="4" id="KW-1185">Reference proteome</keyword>
<evidence type="ECO:0000313" key="4">
    <source>
        <dbReference type="Proteomes" id="UP001569904"/>
    </source>
</evidence>
<evidence type="ECO:0000313" key="3">
    <source>
        <dbReference type="EMBL" id="MFA1556763.1"/>
    </source>
</evidence>
<reference evidence="3 4" key="1">
    <citation type="submission" date="2023-11" db="EMBL/GenBank/DDBJ databases">
        <title>Actinomadura monticuli sp. nov., isolated from volcanic ash.</title>
        <authorList>
            <person name="Lee S.D."/>
            <person name="Yang H."/>
            <person name="Kim I.S."/>
        </authorList>
    </citation>
    <scope>NUCLEOTIDE SEQUENCE [LARGE SCALE GENOMIC DNA]</scope>
    <source>
        <strain evidence="3 4">DSM 45346</strain>
    </source>
</reference>
<dbReference type="Proteomes" id="UP001569904">
    <property type="component" value="Unassembled WGS sequence"/>
</dbReference>
<feature type="compositionally biased region" description="Basic and acidic residues" evidence="1">
    <location>
        <begin position="184"/>
        <end position="200"/>
    </location>
</feature>
<proteinExistence type="predicted"/>
<accession>A0ABV4R1J1</accession>
<gene>
    <name evidence="3" type="ORF">SM436_23975</name>
</gene>
<feature type="region of interest" description="Disordered" evidence="1">
    <location>
        <begin position="138"/>
        <end position="200"/>
    </location>
</feature>
<sequence>MKILGMTQQAPEPPPQAPGSLLRVPVEVVRLLKGEPVLLGGMGASAIVAVIAFSLPQTGRPYAWVVAGLMFVLCLVRAVFLGLRELRDTETERMKHLFGDADGTNRLDLGAKVKAEGVDLSSTRGNAARIGKKGVVGNITMHAGTSPPPARPQSAAPPVPTTRELPDAGHAAIQPPAADAESEPSTRSDRIRADHPDNQK</sequence>
<dbReference type="RefSeq" id="WP_371943517.1">
    <property type="nucleotide sequence ID" value="NZ_JAXCEH010000017.1"/>
</dbReference>
<evidence type="ECO:0000256" key="2">
    <source>
        <dbReference type="SAM" id="Phobius"/>
    </source>
</evidence>
<keyword evidence="2" id="KW-1133">Transmembrane helix</keyword>
<keyword evidence="2" id="KW-0812">Transmembrane</keyword>
<feature type="transmembrane region" description="Helical" evidence="2">
    <location>
        <begin position="37"/>
        <end position="56"/>
    </location>
</feature>
<feature type="compositionally biased region" description="Pro residues" evidence="1">
    <location>
        <begin position="146"/>
        <end position="160"/>
    </location>
</feature>
<name>A0ABV4R1J1_9ACTN</name>
<evidence type="ECO:0000256" key="1">
    <source>
        <dbReference type="SAM" id="MobiDB-lite"/>
    </source>
</evidence>
<feature type="transmembrane region" description="Helical" evidence="2">
    <location>
        <begin position="62"/>
        <end position="83"/>
    </location>
</feature>
<keyword evidence="2" id="KW-0472">Membrane</keyword>
<comment type="caution">
    <text evidence="3">The sequence shown here is derived from an EMBL/GenBank/DDBJ whole genome shotgun (WGS) entry which is preliminary data.</text>
</comment>